<evidence type="ECO:0000313" key="6">
    <source>
        <dbReference type="EMBL" id="EFG07290.1"/>
    </source>
</evidence>
<evidence type="ECO:0000256" key="3">
    <source>
        <dbReference type="SAM" id="MobiDB-lite"/>
    </source>
</evidence>
<dbReference type="Proteomes" id="UP000002357">
    <property type="component" value="Chromosome"/>
</dbReference>
<dbReference type="KEGG" id="sclf:BB341_17285"/>
<dbReference type="Pfam" id="PF01476">
    <property type="entry name" value="LysM"/>
    <property type="match status" value="1"/>
</dbReference>
<dbReference type="EMBL" id="CM000913">
    <property type="protein sequence ID" value="EFG07290.1"/>
    <property type="molecule type" value="Genomic_DNA"/>
</dbReference>
<feature type="compositionally biased region" description="Basic and acidic residues" evidence="3">
    <location>
        <begin position="227"/>
        <end position="242"/>
    </location>
</feature>
<keyword evidence="2" id="KW-0378">Hydrolase</keyword>
<keyword evidence="7" id="KW-1185">Reference proteome</keyword>
<feature type="compositionally biased region" description="Basic and acidic residues" evidence="3">
    <location>
        <begin position="173"/>
        <end position="183"/>
    </location>
</feature>
<feature type="compositionally biased region" description="Low complexity" evidence="3">
    <location>
        <begin position="140"/>
        <end position="172"/>
    </location>
</feature>
<sequence>MLSGNGRHRRPRQAPALVVAAGVTGSAIALPLLGAGSATAADSAVWDRVAECESGGAWSADTGNGYYGGLQMSQQTWEAYGGLEYASGPDLASRSQQITVAEKVLAAEGAKAWASCAGMAGLAVPGADAAPKKATGATEDAAPSGARSGGADADSGPSGKARAGDAAPSAAAGKDKGATDRNAEQGSPAPARTQGVGNGTDSAPAAGKGTPAPTGGGKHRGAPAEESAARAEKTAGTADRDGTAGQDAASAPAAGSTASEAATADTGAAPQDRATGTADRPSRAGEARTELTADTAATAADRATAAGAADTSPSSYTVQPGDSLSVIAAEKDVDGGWNSLYERNKDTVGADPDLIHPGQSLDLENAQQ</sequence>
<feature type="signal peptide" evidence="4">
    <location>
        <begin position="1"/>
        <end position="40"/>
    </location>
</feature>
<dbReference type="InterPro" id="IPR010618">
    <property type="entry name" value="RPF"/>
</dbReference>
<keyword evidence="4" id="KW-0732">Signal</keyword>
<feature type="compositionally biased region" description="Low complexity" evidence="3">
    <location>
        <begin position="203"/>
        <end position="213"/>
    </location>
</feature>
<feature type="domain" description="LysM" evidence="5">
    <location>
        <begin position="314"/>
        <end position="363"/>
    </location>
</feature>
<accession>E2Q6G6</accession>
<feature type="region of interest" description="Disordered" evidence="3">
    <location>
        <begin position="127"/>
        <end position="322"/>
    </location>
</feature>
<gene>
    <name evidence="6" type="ORF">SCLAV_2217</name>
</gene>
<dbReference type="Gene3D" id="1.10.530.10">
    <property type="match status" value="1"/>
</dbReference>
<organism evidence="6 7">
    <name type="scientific">Streptomyces clavuligerus</name>
    <dbReference type="NCBI Taxonomy" id="1901"/>
    <lineage>
        <taxon>Bacteria</taxon>
        <taxon>Bacillati</taxon>
        <taxon>Actinomycetota</taxon>
        <taxon>Actinomycetes</taxon>
        <taxon>Kitasatosporales</taxon>
        <taxon>Streptomycetaceae</taxon>
        <taxon>Streptomyces</taxon>
    </lineage>
</organism>
<feature type="compositionally biased region" description="Basic and acidic residues" evidence="3">
    <location>
        <begin position="280"/>
        <end position="291"/>
    </location>
</feature>
<feature type="region of interest" description="Disordered" evidence="3">
    <location>
        <begin position="343"/>
        <end position="368"/>
    </location>
</feature>
<evidence type="ECO:0000256" key="4">
    <source>
        <dbReference type="SAM" id="SignalP"/>
    </source>
</evidence>
<evidence type="ECO:0000256" key="2">
    <source>
        <dbReference type="ARBA" id="ARBA00022801"/>
    </source>
</evidence>
<evidence type="ECO:0000259" key="5">
    <source>
        <dbReference type="PROSITE" id="PS51782"/>
    </source>
</evidence>
<dbReference type="GO" id="GO:0016787">
    <property type="term" value="F:hydrolase activity"/>
    <property type="evidence" value="ECO:0007669"/>
    <property type="project" value="UniProtKB-KW"/>
</dbReference>
<dbReference type="InterPro" id="IPR036779">
    <property type="entry name" value="LysM_dom_sf"/>
</dbReference>
<evidence type="ECO:0000256" key="1">
    <source>
        <dbReference type="ARBA" id="ARBA00010830"/>
    </source>
</evidence>
<dbReference type="SMART" id="SM00257">
    <property type="entry name" value="LysM"/>
    <property type="match status" value="1"/>
</dbReference>
<dbReference type="CDD" id="cd13925">
    <property type="entry name" value="RPF"/>
    <property type="match status" value="1"/>
</dbReference>
<feature type="compositionally biased region" description="Low complexity" evidence="3">
    <location>
        <begin position="292"/>
        <end position="311"/>
    </location>
</feature>
<dbReference type="eggNOG" id="COG1652">
    <property type="taxonomic scope" value="Bacteria"/>
</dbReference>
<dbReference type="SUPFAM" id="SSF53955">
    <property type="entry name" value="Lysozyme-like"/>
    <property type="match status" value="1"/>
</dbReference>
<dbReference type="InterPro" id="IPR018392">
    <property type="entry name" value="LysM"/>
</dbReference>
<feature type="compositionally biased region" description="Low complexity" evidence="3">
    <location>
        <begin position="243"/>
        <end position="272"/>
    </location>
</feature>
<feature type="compositionally biased region" description="Polar residues" evidence="3">
    <location>
        <begin position="312"/>
        <end position="322"/>
    </location>
</feature>
<dbReference type="PANTHER" id="PTHR34700">
    <property type="entry name" value="POTASSIUM BINDING PROTEIN KBP"/>
    <property type="match status" value="1"/>
</dbReference>
<evidence type="ECO:0000313" key="7">
    <source>
        <dbReference type="Proteomes" id="UP000002357"/>
    </source>
</evidence>
<name>E2Q6G6_STRCL</name>
<dbReference type="InterPro" id="IPR023346">
    <property type="entry name" value="Lysozyme-like_dom_sf"/>
</dbReference>
<dbReference type="CDD" id="cd00118">
    <property type="entry name" value="LysM"/>
    <property type="match status" value="1"/>
</dbReference>
<feature type="chain" id="PRO_5003163036" evidence="4">
    <location>
        <begin position="41"/>
        <end position="368"/>
    </location>
</feature>
<dbReference type="OrthoDB" id="1404170at2"/>
<dbReference type="InterPro" id="IPR052196">
    <property type="entry name" value="Bact_Kbp"/>
</dbReference>
<dbReference type="Pfam" id="PF06737">
    <property type="entry name" value="Transglycosylas"/>
    <property type="match status" value="1"/>
</dbReference>
<dbReference type="PANTHER" id="PTHR34700:SF4">
    <property type="entry name" value="PHAGE-LIKE ELEMENT PBSX PROTEIN XKDP"/>
    <property type="match status" value="1"/>
</dbReference>
<comment type="similarity">
    <text evidence="1">Belongs to the transglycosylase family. Rpf subfamily.</text>
</comment>
<dbReference type="Gene3D" id="3.10.350.10">
    <property type="entry name" value="LysM domain"/>
    <property type="match status" value="1"/>
</dbReference>
<dbReference type="PROSITE" id="PS51782">
    <property type="entry name" value="LYSM"/>
    <property type="match status" value="1"/>
</dbReference>
<protein>
    <submittedName>
        <fullName evidence="6">Secreted protein</fullName>
    </submittedName>
</protein>
<reference evidence="6 7" key="1">
    <citation type="journal article" date="2010" name="Genome Biol. Evol.">
        <title>The sequence of a 1.8-mb bacterial linear plasmid reveals a rich evolutionary reservoir of secondary metabolic pathways.</title>
        <authorList>
            <person name="Medema M.H."/>
            <person name="Trefzer A."/>
            <person name="Kovalchuk A."/>
            <person name="van den Berg M."/>
            <person name="Mueller U."/>
            <person name="Heijne W."/>
            <person name="Wu L."/>
            <person name="Alam M.T."/>
            <person name="Ronning C.M."/>
            <person name="Nierman W.C."/>
            <person name="Bovenberg R.A.L."/>
            <person name="Breitling R."/>
            <person name="Takano E."/>
        </authorList>
    </citation>
    <scope>NUCLEOTIDE SEQUENCE [LARGE SCALE GENOMIC DNA]</scope>
    <source>
        <strain evidence="7">ATCC 27064 / DSM 738 / JCM 4710 / NBRC 13307 / NCIMB 12785 / NRRL 3585 / VKM Ac-602</strain>
    </source>
</reference>
<dbReference type="SUPFAM" id="SSF54106">
    <property type="entry name" value="LysM domain"/>
    <property type="match status" value="1"/>
</dbReference>
<proteinExistence type="inferred from homology"/>
<dbReference type="STRING" id="1901.BB341_17285"/>
<dbReference type="AlphaFoldDB" id="E2Q6G6"/>